<dbReference type="InterPro" id="IPR036876">
    <property type="entry name" value="UVR_dom_sf"/>
</dbReference>
<feature type="region of interest" description="Disordered" evidence="8">
    <location>
        <begin position="1"/>
        <end position="23"/>
    </location>
</feature>
<dbReference type="NCBIfam" id="NF001824">
    <property type="entry name" value="PRK00558.1-5"/>
    <property type="match status" value="1"/>
</dbReference>
<evidence type="ECO:0000256" key="3">
    <source>
        <dbReference type="ARBA" id="ARBA00022769"/>
    </source>
</evidence>
<dbReference type="InterPro" id="IPR010994">
    <property type="entry name" value="RuvA_2-like"/>
</dbReference>
<evidence type="ECO:0000256" key="2">
    <source>
        <dbReference type="ARBA" id="ARBA00022763"/>
    </source>
</evidence>
<dbReference type="SMART" id="SM00278">
    <property type="entry name" value="HhH1"/>
    <property type="match status" value="2"/>
</dbReference>
<keyword evidence="3 7" id="KW-0228">DNA excision</keyword>
<dbReference type="Pfam" id="PF14520">
    <property type="entry name" value="HHH_5"/>
    <property type="match status" value="1"/>
</dbReference>
<accession>A0AA35UWK0</accession>
<dbReference type="InterPro" id="IPR001162">
    <property type="entry name" value="UvrC_RNase_H_dom"/>
</dbReference>
<dbReference type="GO" id="GO:0009432">
    <property type="term" value="P:SOS response"/>
    <property type="evidence" value="ECO:0007669"/>
    <property type="project" value="UniProtKB-UniRule"/>
</dbReference>
<dbReference type="HAMAP" id="MF_00203">
    <property type="entry name" value="UvrC"/>
    <property type="match status" value="1"/>
</dbReference>
<dbReference type="Gene3D" id="3.30.420.340">
    <property type="entry name" value="UvrC, RNAse H endonuclease domain"/>
    <property type="match status" value="1"/>
</dbReference>
<dbReference type="Pfam" id="PF22920">
    <property type="entry name" value="UvrC_RNaseH"/>
    <property type="match status" value="1"/>
</dbReference>
<comment type="subcellular location">
    <subcellularLocation>
        <location evidence="7">Cytoplasm</location>
    </subcellularLocation>
</comment>
<dbReference type="RefSeq" id="WP_289843569.1">
    <property type="nucleotide sequence ID" value="NZ_CATKSH010000008.1"/>
</dbReference>
<dbReference type="FunFam" id="3.30.420.340:FF:000001">
    <property type="entry name" value="UvrABC system protein C"/>
    <property type="match status" value="1"/>
</dbReference>
<dbReference type="PANTHER" id="PTHR30562">
    <property type="entry name" value="UVRC/OXIDOREDUCTASE"/>
    <property type="match status" value="1"/>
</dbReference>
<proteinExistence type="inferred from homology"/>
<evidence type="ECO:0000313" key="13">
    <source>
        <dbReference type="Proteomes" id="UP001176960"/>
    </source>
</evidence>
<keyword evidence="13" id="KW-1185">Reference proteome</keyword>
<dbReference type="InterPro" id="IPR000305">
    <property type="entry name" value="GIY-YIG_endonuc"/>
</dbReference>
<dbReference type="EMBL" id="CATKSH010000008">
    <property type="protein sequence ID" value="CAI9120805.1"/>
    <property type="molecule type" value="Genomic_DNA"/>
</dbReference>
<dbReference type="SUPFAM" id="SSF46600">
    <property type="entry name" value="C-terminal UvrC-binding domain of UvrB"/>
    <property type="match status" value="1"/>
</dbReference>
<protein>
    <recommendedName>
        <fullName evidence="7">UvrABC system protein C</fullName>
        <shortName evidence="7">Protein UvrC</shortName>
    </recommendedName>
    <alternativeName>
        <fullName evidence="7">Excinuclease ABC subunit C</fullName>
    </alternativeName>
</protein>
<dbReference type="Proteomes" id="UP001176960">
    <property type="component" value="Unassembled WGS sequence"/>
</dbReference>
<name>A0AA35UWK0_9PROT</name>
<dbReference type="InterPro" id="IPR004791">
    <property type="entry name" value="UvrC"/>
</dbReference>
<reference evidence="12" key="1">
    <citation type="submission" date="2023-03" db="EMBL/GenBank/DDBJ databases">
        <authorList>
            <person name="Cleenwerck I."/>
        </authorList>
    </citation>
    <scope>NUCLEOTIDE SEQUENCE</scope>
    <source>
        <strain evidence="12">LMG 32879</strain>
    </source>
</reference>
<dbReference type="GO" id="GO:0005737">
    <property type="term" value="C:cytoplasm"/>
    <property type="evidence" value="ECO:0007669"/>
    <property type="project" value="UniProtKB-SubCell"/>
</dbReference>
<evidence type="ECO:0000256" key="5">
    <source>
        <dbReference type="ARBA" id="ARBA00023204"/>
    </source>
</evidence>
<dbReference type="PROSITE" id="PS50164">
    <property type="entry name" value="GIY_YIG"/>
    <property type="match status" value="1"/>
</dbReference>
<dbReference type="PROSITE" id="PS50151">
    <property type="entry name" value="UVR"/>
    <property type="match status" value="1"/>
</dbReference>
<evidence type="ECO:0000256" key="4">
    <source>
        <dbReference type="ARBA" id="ARBA00022881"/>
    </source>
</evidence>
<feature type="domain" description="UvrC family homology region profile" evidence="11">
    <location>
        <begin position="276"/>
        <end position="505"/>
    </location>
</feature>
<dbReference type="InterPro" id="IPR001943">
    <property type="entry name" value="UVR_dom"/>
</dbReference>
<dbReference type="NCBIfam" id="TIGR00194">
    <property type="entry name" value="uvrC"/>
    <property type="match status" value="1"/>
</dbReference>
<dbReference type="FunFam" id="3.40.1440.10:FF:000001">
    <property type="entry name" value="UvrABC system protein C"/>
    <property type="match status" value="1"/>
</dbReference>
<keyword evidence="6 7" id="KW-0742">SOS response</keyword>
<evidence type="ECO:0000259" key="10">
    <source>
        <dbReference type="PROSITE" id="PS50164"/>
    </source>
</evidence>
<evidence type="ECO:0000256" key="8">
    <source>
        <dbReference type="SAM" id="MobiDB-lite"/>
    </source>
</evidence>
<evidence type="ECO:0000256" key="1">
    <source>
        <dbReference type="ARBA" id="ARBA00022490"/>
    </source>
</evidence>
<dbReference type="InterPro" id="IPR035901">
    <property type="entry name" value="GIY-YIG_endonuc_sf"/>
</dbReference>
<dbReference type="InterPro" id="IPR047296">
    <property type="entry name" value="GIY-YIG_UvrC_Cho"/>
</dbReference>
<dbReference type="CDD" id="cd10434">
    <property type="entry name" value="GIY-YIG_UvrC_Cho"/>
    <property type="match status" value="1"/>
</dbReference>
<gene>
    <name evidence="7 12" type="primary">uvrC</name>
    <name evidence="12" type="ORF">LMG32879_001644</name>
</gene>
<comment type="similarity">
    <text evidence="7">Belongs to the UvrC family.</text>
</comment>
<evidence type="ECO:0000313" key="12">
    <source>
        <dbReference type="EMBL" id="CAI9120805.1"/>
    </source>
</evidence>
<dbReference type="AlphaFoldDB" id="A0AA35UWK0"/>
<dbReference type="Pfam" id="PF01541">
    <property type="entry name" value="GIY-YIG"/>
    <property type="match status" value="1"/>
</dbReference>
<evidence type="ECO:0000259" key="9">
    <source>
        <dbReference type="PROSITE" id="PS50151"/>
    </source>
</evidence>
<comment type="caution">
    <text evidence="12">The sequence shown here is derived from an EMBL/GenBank/DDBJ whole genome shotgun (WGS) entry which is preliminary data.</text>
</comment>
<dbReference type="InterPro" id="IPR050066">
    <property type="entry name" value="UvrABC_protein_C"/>
</dbReference>
<dbReference type="Pfam" id="PF08459">
    <property type="entry name" value="UvrC_RNaseH_dom"/>
    <property type="match status" value="1"/>
</dbReference>
<comment type="function">
    <text evidence="7">The UvrABC repair system catalyzes the recognition and processing of DNA lesions. UvrC both incises the 5' and 3' sides of the lesion. The N-terminal half is responsible for the 3' incision and the C-terminal half is responsible for the 5' incision.</text>
</comment>
<dbReference type="GO" id="GO:0003677">
    <property type="term" value="F:DNA binding"/>
    <property type="evidence" value="ECO:0007669"/>
    <property type="project" value="UniProtKB-UniRule"/>
</dbReference>
<keyword evidence="1 7" id="KW-0963">Cytoplasm</keyword>
<comment type="subunit">
    <text evidence="7">Interacts with UvrB in an incision complex.</text>
</comment>
<evidence type="ECO:0000259" key="11">
    <source>
        <dbReference type="PROSITE" id="PS50165"/>
    </source>
</evidence>
<dbReference type="Gene3D" id="3.40.1440.10">
    <property type="entry name" value="GIY-YIG endonuclease"/>
    <property type="match status" value="1"/>
</dbReference>
<keyword evidence="4 7" id="KW-0267">Excision nuclease</keyword>
<dbReference type="PROSITE" id="PS50165">
    <property type="entry name" value="UVRC"/>
    <property type="match status" value="1"/>
</dbReference>
<dbReference type="SUPFAM" id="SSF47781">
    <property type="entry name" value="RuvA domain 2-like"/>
    <property type="match status" value="1"/>
</dbReference>
<dbReference type="GO" id="GO:0009380">
    <property type="term" value="C:excinuclease repair complex"/>
    <property type="evidence" value="ECO:0007669"/>
    <property type="project" value="InterPro"/>
</dbReference>
<sequence length="639" mass="71433">MSDSINDAGSTVEAADRSSAPPHGVEAIRHALKTIPLSPGVYRMLGAKGEVLYVGKARSLKKRVTSYTRLQQLPERIRLMVSLTASMEVVTTRTEAEALLLEANYIKRMKPRYNILLRDDKSLPWLMLTEDHPFPQITKQRGKPVKGATYWGPFASGWAVNQTINLIERSFLLRSCSDAVFSSRARPCLLFQIRRCSGPCADRISPEDYAQLVGEAKRFLSGENKALQRELAEQMEAASEALAFERAAMIRDRIRGIASMQDSTVINPASIDDADVVAVWQVAGQTCIQVFFVRGSRNNGNRPFFPAQVEGESPSEVLAAFLLQFYDDKPPPPLILVNAEIPEQELIEEALTLRRARKVEIVLPRRGEKKEVVDHAALNAREALERRLAENAGQRKLLEGVASVFGLSRTPERIETYDNSHIMGQNAYGVMIVGGPEGFNKRAYRKYGIKGPITPGDDFAMMREVMERRFGKSAREDGAERPEDWPDVLLIDGGLGQFNAVREILEELGVHDVKLVAIAKGPDRDAGREWFHTAEGPPFQLPPRDPVLYYLQRLRDEAHRFAITTHRNSRSKGLRRSELDDVPGVGAVRKRALLNHFGSARGVRDAGIQELTEVAGINQETARGIYGHFHPEWVRDAEN</sequence>
<dbReference type="InterPro" id="IPR003583">
    <property type="entry name" value="Hlx-hairpin-Hlx_DNA-bd_motif"/>
</dbReference>
<dbReference type="Gene3D" id="1.10.150.20">
    <property type="entry name" value="5' to 3' exonuclease, C-terminal subdomain"/>
    <property type="match status" value="1"/>
</dbReference>
<dbReference type="InterPro" id="IPR038476">
    <property type="entry name" value="UvrC_RNase_H_dom_sf"/>
</dbReference>
<dbReference type="Gene3D" id="4.10.860.10">
    <property type="entry name" value="UVR domain"/>
    <property type="match status" value="1"/>
</dbReference>
<feature type="domain" description="GIY-YIG" evidence="10">
    <location>
        <begin position="37"/>
        <end position="115"/>
    </location>
</feature>
<dbReference type="SMART" id="SM00465">
    <property type="entry name" value="GIYc"/>
    <property type="match status" value="1"/>
</dbReference>
<evidence type="ECO:0000256" key="6">
    <source>
        <dbReference type="ARBA" id="ARBA00023236"/>
    </source>
</evidence>
<dbReference type="GO" id="GO:0009381">
    <property type="term" value="F:excinuclease ABC activity"/>
    <property type="evidence" value="ECO:0007669"/>
    <property type="project" value="UniProtKB-UniRule"/>
</dbReference>
<dbReference type="GO" id="GO:0006289">
    <property type="term" value="P:nucleotide-excision repair"/>
    <property type="evidence" value="ECO:0007669"/>
    <property type="project" value="UniProtKB-UniRule"/>
</dbReference>
<evidence type="ECO:0000256" key="7">
    <source>
        <dbReference type="HAMAP-Rule" id="MF_00203"/>
    </source>
</evidence>
<keyword evidence="2 7" id="KW-0227">DNA damage</keyword>
<dbReference type="SUPFAM" id="SSF82771">
    <property type="entry name" value="GIY-YIG endonuclease"/>
    <property type="match status" value="1"/>
</dbReference>
<dbReference type="PANTHER" id="PTHR30562:SF1">
    <property type="entry name" value="UVRABC SYSTEM PROTEIN C"/>
    <property type="match status" value="1"/>
</dbReference>
<organism evidence="12 13">
    <name type="scientific">Brytella acorum</name>
    <dbReference type="NCBI Taxonomy" id="2959299"/>
    <lineage>
        <taxon>Bacteria</taxon>
        <taxon>Pseudomonadati</taxon>
        <taxon>Pseudomonadota</taxon>
        <taxon>Alphaproteobacteria</taxon>
        <taxon>Acetobacterales</taxon>
        <taxon>Acetobacteraceae</taxon>
        <taxon>Brytella</taxon>
    </lineage>
</organism>
<feature type="domain" description="UVR" evidence="9">
    <location>
        <begin position="225"/>
        <end position="260"/>
    </location>
</feature>
<dbReference type="Pfam" id="PF02151">
    <property type="entry name" value="UVR"/>
    <property type="match status" value="1"/>
</dbReference>
<keyword evidence="5 7" id="KW-0234">DNA repair</keyword>